<dbReference type="PROSITE" id="PS51724">
    <property type="entry name" value="SPOR"/>
    <property type="match status" value="1"/>
</dbReference>
<name>A0A6J4HQ75_9PROT</name>
<reference evidence="3" key="1">
    <citation type="submission" date="2020-02" db="EMBL/GenBank/DDBJ databases">
        <authorList>
            <person name="Meier V. D."/>
        </authorList>
    </citation>
    <scope>NUCLEOTIDE SEQUENCE</scope>
    <source>
        <strain evidence="3">AVDCRST_MAG27</strain>
    </source>
</reference>
<dbReference type="InterPro" id="IPR036680">
    <property type="entry name" value="SPOR-like_sf"/>
</dbReference>
<evidence type="ECO:0000256" key="1">
    <source>
        <dbReference type="SAM" id="Phobius"/>
    </source>
</evidence>
<dbReference type="SUPFAM" id="SSF110997">
    <property type="entry name" value="Sporulation related repeat"/>
    <property type="match status" value="1"/>
</dbReference>
<sequence>MSDITVPSWRARPAEPGPNWRMLAVAGGLLGTLAVGGAVYWGVSRMGPRVVPTIEADARPVKIRPEAPGGLVVPNQDQLVLEPPSVRRAAERNVTATARLDRGPESPALDLLRQQAAPPAPALPPAPQAAAPLAPEPALPPVALAAPVAALPRPLPVAAPANPATAPVASGKAMVQLAALSSEESARGEWERLQQRIPELAAFQPVISRFEREGKPPLYRLRAGGLANAAAARALCTAVQAKAAPCNPVGG</sequence>
<dbReference type="InterPro" id="IPR007730">
    <property type="entry name" value="SPOR-like_dom"/>
</dbReference>
<evidence type="ECO:0000313" key="3">
    <source>
        <dbReference type="EMBL" id="CAA9228053.1"/>
    </source>
</evidence>
<accession>A0A6J4HQ75</accession>
<keyword evidence="1" id="KW-1133">Transmembrane helix</keyword>
<gene>
    <name evidence="3" type="ORF">AVDCRST_MAG27-719</name>
</gene>
<organism evidence="3">
    <name type="scientific">uncultured Craurococcus sp</name>
    <dbReference type="NCBI Taxonomy" id="1135998"/>
    <lineage>
        <taxon>Bacteria</taxon>
        <taxon>Pseudomonadati</taxon>
        <taxon>Pseudomonadota</taxon>
        <taxon>Alphaproteobacteria</taxon>
        <taxon>Acetobacterales</taxon>
        <taxon>Acetobacteraceae</taxon>
        <taxon>Craurococcus</taxon>
        <taxon>environmental samples</taxon>
    </lineage>
</organism>
<dbReference type="Pfam" id="PF05036">
    <property type="entry name" value="SPOR"/>
    <property type="match status" value="1"/>
</dbReference>
<dbReference type="AlphaFoldDB" id="A0A6J4HQ75"/>
<dbReference type="Gene3D" id="3.30.70.1070">
    <property type="entry name" value="Sporulation related repeat"/>
    <property type="match status" value="1"/>
</dbReference>
<dbReference type="EMBL" id="CADCTD010000028">
    <property type="protein sequence ID" value="CAA9228053.1"/>
    <property type="molecule type" value="Genomic_DNA"/>
</dbReference>
<evidence type="ECO:0000259" key="2">
    <source>
        <dbReference type="PROSITE" id="PS51724"/>
    </source>
</evidence>
<keyword evidence="1" id="KW-0812">Transmembrane</keyword>
<proteinExistence type="predicted"/>
<protein>
    <submittedName>
        <fullName evidence="3">SPOR domain-containing protein</fullName>
    </submittedName>
</protein>
<feature type="transmembrane region" description="Helical" evidence="1">
    <location>
        <begin position="20"/>
        <end position="43"/>
    </location>
</feature>
<keyword evidence="1" id="KW-0472">Membrane</keyword>
<feature type="domain" description="SPOR" evidence="2">
    <location>
        <begin position="167"/>
        <end position="251"/>
    </location>
</feature>
<dbReference type="GO" id="GO:0042834">
    <property type="term" value="F:peptidoglycan binding"/>
    <property type="evidence" value="ECO:0007669"/>
    <property type="project" value="InterPro"/>
</dbReference>